<evidence type="ECO:0000256" key="5">
    <source>
        <dbReference type="SAM" id="Phobius"/>
    </source>
</evidence>
<dbReference type="Pfam" id="PF02659">
    <property type="entry name" value="Mntp"/>
    <property type="match status" value="1"/>
</dbReference>
<accession>A0A4R3MP17</accession>
<keyword evidence="3 5" id="KW-1133">Transmembrane helix</keyword>
<dbReference type="AlphaFoldDB" id="A0A4R3MP17"/>
<evidence type="ECO:0000256" key="4">
    <source>
        <dbReference type="ARBA" id="ARBA00023136"/>
    </source>
</evidence>
<reference evidence="6 7" key="1">
    <citation type="submission" date="2019-03" db="EMBL/GenBank/DDBJ databases">
        <title>Genomic Encyclopedia of Type Strains, Phase IV (KMG-IV): sequencing the most valuable type-strain genomes for metagenomic binning, comparative biology and taxonomic classification.</title>
        <authorList>
            <person name="Goeker M."/>
        </authorList>
    </citation>
    <scope>NUCLEOTIDE SEQUENCE [LARGE SCALE GENOMIC DNA]</scope>
    <source>
        <strain evidence="6 7">DSM 24629</strain>
    </source>
</reference>
<evidence type="ECO:0000256" key="3">
    <source>
        <dbReference type="ARBA" id="ARBA00022989"/>
    </source>
</evidence>
<evidence type="ECO:0000313" key="6">
    <source>
        <dbReference type="EMBL" id="TCT16262.1"/>
    </source>
</evidence>
<keyword evidence="2 5" id="KW-0812">Transmembrane</keyword>
<keyword evidence="7" id="KW-1185">Reference proteome</keyword>
<name>A0A4R3MP17_9FIRM</name>
<sequence>MLILFALSVSLDSLAVGISYGIKKIKISLYSLIVILLLSSLSLSLSWFVGGVILSVISINTVKIFSSLLLIVLGLIYLIQAIVDLNFPSNQERVPIKQFRIKFLNLVIDVIRESAASDIDNSGTIEIKEAFYIGTALAIDSLAIGFALATVEVNFLIFLLFANIINFSLLKIGQWFGKVTSFFISEEKLKIVSSSIIILLGIIRLF</sequence>
<gene>
    <name evidence="6" type="ORF">EDC18_102279</name>
</gene>
<evidence type="ECO:0000256" key="1">
    <source>
        <dbReference type="ARBA" id="ARBA00022475"/>
    </source>
</evidence>
<dbReference type="PANTHER" id="PTHR35529">
    <property type="entry name" value="MANGANESE EFFLUX PUMP MNTP-RELATED"/>
    <property type="match status" value="1"/>
</dbReference>
<dbReference type="EMBL" id="SMAL01000002">
    <property type="protein sequence ID" value="TCT16262.1"/>
    <property type="molecule type" value="Genomic_DNA"/>
</dbReference>
<evidence type="ECO:0000313" key="7">
    <source>
        <dbReference type="Proteomes" id="UP000294902"/>
    </source>
</evidence>
<dbReference type="PANTHER" id="PTHR35529:SF2">
    <property type="entry name" value="SPORULATION PROTEIN YTAF-RELATED"/>
    <property type="match status" value="1"/>
</dbReference>
<organism evidence="6 7">
    <name type="scientific">Natranaerovirga pectinivora</name>
    <dbReference type="NCBI Taxonomy" id="682400"/>
    <lineage>
        <taxon>Bacteria</taxon>
        <taxon>Bacillati</taxon>
        <taxon>Bacillota</taxon>
        <taxon>Clostridia</taxon>
        <taxon>Lachnospirales</taxon>
        <taxon>Natranaerovirgaceae</taxon>
        <taxon>Natranaerovirga</taxon>
    </lineage>
</organism>
<feature type="transmembrane region" description="Helical" evidence="5">
    <location>
        <begin position="27"/>
        <end position="57"/>
    </location>
</feature>
<evidence type="ECO:0000256" key="2">
    <source>
        <dbReference type="ARBA" id="ARBA00022692"/>
    </source>
</evidence>
<comment type="caution">
    <text evidence="6">The sequence shown here is derived from an EMBL/GenBank/DDBJ whole genome shotgun (WGS) entry which is preliminary data.</text>
</comment>
<keyword evidence="4 5" id="KW-0472">Membrane</keyword>
<keyword evidence="1" id="KW-1003">Cell membrane</keyword>
<dbReference type="OrthoDB" id="1679205at2"/>
<protein>
    <submittedName>
        <fullName evidence="6">Putative sporulation protein YtaF</fullName>
    </submittedName>
</protein>
<dbReference type="Proteomes" id="UP000294902">
    <property type="component" value="Unassembled WGS sequence"/>
</dbReference>
<feature type="transmembrane region" description="Helical" evidence="5">
    <location>
        <begin position="64"/>
        <end position="83"/>
    </location>
</feature>
<dbReference type="InterPro" id="IPR003810">
    <property type="entry name" value="Mntp/YtaF"/>
</dbReference>
<proteinExistence type="predicted"/>
<dbReference type="RefSeq" id="WP_132250529.1">
    <property type="nucleotide sequence ID" value="NZ_SMAL01000002.1"/>
</dbReference>